<dbReference type="OrthoDB" id="3034312at2"/>
<sequence>MNTFEKIIEIFKRKTEEIIIPQVNPKEIYHYTDINGVKGILESRRIWASDVRYLNDPSETTYFHNLIKEKIENSKLTGILEELLNTTRKFIEQHHSEAPRFVTSFCIEKDLLSQWRYYSKESIGYMIAFDTMSLLKGIKNPLFFYTVIYNRKDQDTLINKLIESAEEILNSNNITKEFLDDFKMSFIVALLMTMLIIKHPDYSEEKEARITYTKLYDRNMELDTKFRINQGMFVPYIEVPIPDVKIKGIYIERSILGEKAAESLLLYLKENKLDIPVTLGKTPIGK</sequence>
<keyword evidence="2" id="KW-1185">Reference proteome</keyword>
<dbReference type="Proteomes" id="UP000013984">
    <property type="component" value="Unassembled WGS sequence"/>
</dbReference>
<name>R9A850_9LEPT</name>
<dbReference type="Pfam" id="PF11185">
    <property type="entry name" value="DUF2971"/>
    <property type="match status" value="1"/>
</dbReference>
<organism evidence="1 2">
    <name type="scientific">Leptospira wolbachii serovar Codice str. CDC</name>
    <dbReference type="NCBI Taxonomy" id="1218599"/>
    <lineage>
        <taxon>Bacteria</taxon>
        <taxon>Pseudomonadati</taxon>
        <taxon>Spirochaetota</taxon>
        <taxon>Spirochaetia</taxon>
        <taxon>Leptospirales</taxon>
        <taxon>Leptospiraceae</taxon>
        <taxon>Leptospira</taxon>
    </lineage>
</organism>
<dbReference type="RefSeq" id="WP_015679803.1">
    <property type="nucleotide sequence ID" value="NZ_AOGZ02000007.1"/>
</dbReference>
<accession>R9A850</accession>
<dbReference type="InterPro" id="IPR021352">
    <property type="entry name" value="DUF2971"/>
</dbReference>
<reference evidence="1" key="1">
    <citation type="submission" date="2013-04" db="EMBL/GenBank/DDBJ databases">
        <authorList>
            <person name="Harkins D.M."/>
            <person name="Durkin A.S."/>
            <person name="Brinkac L.M."/>
            <person name="Haft D.H."/>
            <person name="Selengut J.D."/>
            <person name="Sanka R."/>
            <person name="DePew J."/>
            <person name="Purushe J."/>
            <person name="Galloway R.L."/>
            <person name="Vinetz J.M."/>
            <person name="Sutton G.G."/>
            <person name="Nierman W.C."/>
            <person name="Fouts D.E."/>
        </authorList>
    </citation>
    <scope>NUCLEOTIDE SEQUENCE [LARGE SCALE GENOMIC DNA]</scope>
    <source>
        <strain evidence="1">CDC</strain>
    </source>
</reference>
<evidence type="ECO:0000313" key="2">
    <source>
        <dbReference type="Proteomes" id="UP000013984"/>
    </source>
</evidence>
<dbReference type="EMBL" id="AOGZ02000007">
    <property type="protein sequence ID" value="EOQ98272.1"/>
    <property type="molecule type" value="Genomic_DNA"/>
</dbReference>
<gene>
    <name evidence="1" type="ORF">LEP1GSC195_1467</name>
</gene>
<evidence type="ECO:0000313" key="1">
    <source>
        <dbReference type="EMBL" id="EOQ98272.1"/>
    </source>
</evidence>
<comment type="caution">
    <text evidence="1">The sequence shown here is derived from an EMBL/GenBank/DDBJ whole genome shotgun (WGS) entry which is preliminary data.</text>
</comment>
<proteinExistence type="predicted"/>
<protein>
    <submittedName>
        <fullName evidence="1">PF11185 family protein</fullName>
    </submittedName>
</protein>
<dbReference type="AlphaFoldDB" id="R9A850"/>